<sequence>MYRKEIWSEFMNTSSFRDLSELEVAILNRMASCGVPNKETLIAQISTARACQIDDEGSIQLITSSDRKYNDTTGPLITAVQADIDTVQNFGPYINFVLILKDGFIDELEIYKDDGGRIVFDFNPDNFSMTWGGPRSL</sequence>
<evidence type="ECO:0000313" key="1">
    <source>
        <dbReference type="EMBL" id="ABB08533.1"/>
    </source>
</evidence>
<reference evidence="1" key="1">
    <citation type="submission" date="2009-01" db="EMBL/GenBank/DDBJ databases">
        <title>Complete sequence of chromosome 1 of Burkholderia sp. 383.</title>
        <authorList>
            <consortium name="US DOE Joint Genome Institute"/>
            <person name="Copeland A."/>
            <person name="Lucas S."/>
            <person name="Lapidus A."/>
            <person name="Barry K."/>
            <person name="Detter J.C."/>
            <person name="Glavina T."/>
            <person name="Hammon N."/>
            <person name="Israni S."/>
            <person name="Pitluck S."/>
            <person name="Chain P."/>
            <person name="Malfatti S."/>
            <person name="Shin M."/>
            <person name="Vergez L."/>
            <person name="Schmutz J."/>
            <person name="Larimer F."/>
            <person name="Land M."/>
            <person name="Kyrpides N."/>
            <person name="Lykidis A."/>
            <person name="Richardson P."/>
        </authorList>
    </citation>
    <scope>NUCLEOTIDE SEQUENCE</scope>
    <source>
        <strain evidence="1">383</strain>
    </source>
</reference>
<keyword evidence="2" id="KW-1185">Reference proteome</keyword>
<gene>
    <name evidence="1" type="ordered locus">Bcep18194_A4938</name>
</gene>
<protein>
    <submittedName>
        <fullName evidence="1">Uncharacterized protein</fullName>
    </submittedName>
</protein>
<accession>Q39G83</accession>
<organism evidence="1 2">
    <name type="scientific">Burkholderia lata (strain ATCC 17760 / DSM 23089 / LMG 22485 / NCIMB 9086 / R18194 / 383)</name>
    <dbReference type="NCBI Taxonomy" id="482957"/>
    <lineage>
        <taxon>Bacteria</taxon>
        <taxon>Pseudomonadati</taxon>
        <taxon>Pseudomonadota</taxon>
        <taxon>Betaproteobacteria</taxon>
        <taxon>Burkholderiales</taxon>
        <taxon>Burkholderiaceae</taxon>
        <taxon>Burkholderia</taxon>
        <taxon>Burkholderia cepacia complex</taxon>
    </lineage>
</organism>
<evidence type="ECO:0000313" key="2">
    <source>
        <dbReference type="Proteomes" id="UP000002705"/>
    </source>
</evidence>
<dbReference type="PATRIC" id="fig|482957.22.peg.1866"/>
<proteinExistence type="predicted"/>
<dbReference type="AlphaFoldDB" id="Q39G83"/>
<dbReference type="HOGENOM" id="CLU_1861421_0_0_4"/>
<dbReference type="EMBL" id="CP000151">
    <property type="protein sequence ID" value="ABB08533.1"/>
    <property type="molecule type" value="Genomic_DNA"/>
</dbReference>
<dbReference type="KEGG" id="bur:Bcep18194_A4938"/>
<name>Q39G83_BURL3</name>
<dbReference type="Proteomes" id="UP000002705">
    <property type="component" value="Chromosome 1"/>
</dbReference>